<evidence type="ECO:0000313" key="3">
    <source>
        <dbReference type="Proteomes" id="UP000507222"/>
    </source>
</evidence>
<dbReference type="EMBL" id="CAEKDK010000007">
    <property type="protein sequence ID" value="CAB4285887.1"/>
    <property type="molecule type" value="Genomic_DNA"/>
</dbReference>
<sequence length="173" mass="20064">MQEHNNILSSKLDDTQKQLHEQQSHSAQLQDGLEQTLQLCQEQSLKSVPNPSGQERGKKPATGGPSVSRRLFVPFLEERHRENRVYSDCRDRLNDRRREWWTSPIPVQAKLNDRHLDVLGPKSRLRRWYDVIGLEETDESDYIPTSPGTTISCQSTTSRSSRREHRSTKESDQ</sequence>
<accession>A0A6J5VDY5</accession>
<evidence type="ECO:0000313" key="2">
    <source>
        <dbReference type="EMBL" id="CAB4285887.1"/>
    </source>
</evidence>
<feature type="compositionally biased region" description="Basic and acidic residues" evidence="1">
    <location>
        <begin position="11"/>
        <end position="23"/>
    </location>
</feature>
<organism evidence="2 3">
    <name type="scientific">Prunus armeniaca</name>
    <name type="common">Apricot</name>
    <name type="synonym">Armeniaca vulgaris</name>
    <dbReference type="NCBI Taxonomy" id="36596"/>
    <lineage>
        <taxon>Eukaryota</taxon>
        <taxon>Viridiplantae</taxon>
        <taxon>Streptophyta</taxon>
        <taxon>Embryophyta</taxon>
        <taxon>Tracheophyta</taxon>
        <taxon>Spermatophyta</taxon>
        <taxon>Magnoliopsida</taxon>
        <taxon>eudicotyledons</taxon>
        <taxon>Gunneridae</taxon>
        <taxon>Pentapetalae</taxon>
        <taxon>rosids</taxon>
        <taxon>fabids</taxon>
        <taxon>Rosales</taxon>
        <taxon>Rosaceae</taxon>
        <taxon>Amygdaloideae</taxon>
        <taxon>Amygdaleae</taxon>
        <taxon>Prunus</taxon>
    </lineage>
</organism>
<reference evidence="2 3" key="1">
    <citation type="submission" date="2020-05" db="EMBL/GenBank/DDBJ databases">
        <authorList>
            <person name="Campoy J."/>
            <person name="Schneeberger K."/>
            <person name="Spophaly S."/>
        </authorList>
    </citation>
    <scope>NUCLEOTIDE SEQUENCE [LARGE SCALE GENOMIC DNA]</scope>
    <source>
        <strain evidence="2">PruArmRojPasFocal</strain>
    </source>
</reference>
<evidence type="ECO:0000256" key="1">
    <source>
        <dbReference type="SAM" id="MobiDB-lite"/>
    </source>
</evidence>
<proteinExistence type="predicted"/>
<name>A0A6J5VDY5_PRUAR</name>
<feature type="region of interest" description="Disordered" evidence="1">
    <location>
        <begin position="1"/>
        <end position="70"/>
    </location>
</feature>
<gene>
    <name evidence="2" type="ORF">CURHAP_LOCUS41908</name>
</gene>
<protein>
    <submittedName>
        <fullName evidence="2">Uncharacterized protein</fullName>
    </submittedName>
</protein>
<feature type="compositionally biased region" description="Polar residues" evidence="1">
    <location>
        <begin position="24"/>
        <end position="53"/>
    </location>
</feature>
<feature type="compositionally biased region" description="Low complexity" evidence="1">
    <location>
        <begin position="149"/>
        <end position="159"/>
    </location>
</feature>
<dbReference type="Proteomes" id="UP000507222">
    <property type="component" value="Unassembled WGS sequence"/>
</dbReference>
<feature type="region of interest" description="Disordered" evidence="1">
    <location>
        <begin position="138"/>
        <end position="173"/>
    </location>
</feature>
<dbReference type="AlphaFoldDB" id="A0A6J5VDY5"/>